<evidence type="ECO:0000256" key="1">
    <source>
        <dbReference type="SAM" id="MobiDB-lite"/>
    </source>
</evidence>
<reference evidence="2 3" key="1">
    <citation type="submission" date="2019-05" db="EMBL/GenBank/DDBJ databases">
        <title>Another draft genome of Portunus trituberculatus and its Hox gene families provides insights of decapod evolution.</title>
        <authorList>
            <person name="Jeong J.-H."/>
            <person name="Song I."/>
            <person name="Kim S."/>
            <person name="Choi T."/>
            <person name="Kim D."/>
            <person name="Ryu S."/>
            <person name="Kim W."/>
        </authorList>
    </citation>
    <scope>NUCLEOTIDE SEQUENCE [LARGE SCALE GENOMIC DNA]</scope>
    <source>
        <tissue evidence="2">Muscle</tissue>
    </source>
</reference>
<evidence type="ECO:0000313" key="2">
    <source>
        <dbReference type="EMBL" id="MPC41052.1"/>
    </source>
</evidence>
<dbReference type="Proteomes" id="UP000324222">
    <property type="component" value="Unassembled WGS sequence"/>
</dbReference>
<accession>A0A5B7F3C4</accession>
<feature type="compositionally biased region" description="Basic and acidic residues" evidence="1">
    <location>
        <begin position="168"/>
        <end position="195"/>
    </location>
</feature>
<protein>
    <submittedName>
        <fullName evidence="2">Uncharacterized protein</fullName>
    </submittedName>
</protein>
<comment type="caution">
    <text evidence="2">The sequence shown here is derived from an EMBL/GenBank/DDBJ whole genome shotgun (WGS) entry which is preliminary data.</text>
</comment>
<feature type="region of interest" description="Disordered" evidence="1">
    <location>
        <begin position="155"/>
        <end position="195"/>
    </location>
</feature>
<keyword evidence="3" id="KW-1185">Reference proteome</keyword>
<dbReference type="EMBL" id="VSRR010004906">
    <property type="protein sequence ID" value="MPC41052.1"/>
    <property type="molecule type" value="Genomic_DNA"/>
</dbReference>
<name>A0A5B7F3C4_PORTR</name>
<sequence>MQFVVLLFFFFQLSYSFFLFHFFFPPSPISKHAIPLLTLLLPLQHIQSTLLPFRHPNTLQALPCRRPPSPLPRHLLHPHSTAHPPSLSQHSRLIFQIHTLFQVFSSFARLRRLLPHQLSTIYPSTSRAAGCSGKQFGAIWSLSGYSPVCSASRQHVSVSAGGGGGECGKGREEGREEGRKETEGRQQDGRLREGG</sequence>
<proteinExistence type="predicted"/>
<gene>
    <name evidence="2" type="ORF">E2C01_034633</name>
</gene>
<dbReference type="AlphaFoldDB" id="A0A5B7F3C4"/>
<evidence type="ECO:0000313" key="3">
    <source>
        <dbReference type="Proteomes" id="UP000324222"/>
    </source>
</evidence>
<organism evidence="2 3">
    <name type="scientific">Portunus trituberculatus</name>
    <name type="common">Swimming crab</name>
    <name type="synonym">Neptunus trituberculatus</name>
    <dbReference type="NCBI Taxonomy" id="210409"/>
    <lineage>
        <taxon>Eukaryota</taxon>
        <taxon>Metazoa</taxon>
        <taxon>Ecdysozoa</taxon>
        <taxon>Arthropoda</taxon>
        <taxon>Crustacea</taxon>
        <taxon>Multicrustacea</taxon>
        <taxon>Malacostraca</taxon>
        <taxon>Eumalacostraca</taxon>
        <taxon>Eucarida</taxon>
        <taxon>Decapoda</taxon>
        <taxon>Pleocyemata</taxon>
        <taxon>Brachyura</taxon>
        <taxon>Eubrachyura</taxon>
        <taxon>Portunoidea</taxon>
        <taxon>Portunidae</taxon>
        <taxon>Portuninae</taxon>
        <taxon>Portunus</taxon>
    </lineage>
</organism>